<name>A0A1E3X9B9_9BACT</name>
<dbReference type="InterPro" id="IPR004629">
    <property type="entry name" value="WecG_TagA_CpsF"/>
</dbReference>
<organism evidence="4 5">
    <name type="scientific">Candidatus Scalindua rubra</name>
    <dbReference type="NCBI Taxonomy" id="1872076"/>
    <lineage>
        <taxon>Bacteria</taxon>
        <taxon>Pseudomonadati</taxon>
        <taxon>Planctomycetota</taxon>
        <taxon>Candidatus Brocadiia</taxon>
        <taxon>Candidatus Brocadiales</taxon>
        <taxon>Candidatus Scalinduaceae</taxon>
        <taxon>Candidatus Scalindua</taxon>
    </lineage>
</organism>
<evidence type="ECO:0000313" key="4">
    <source>
        <dbReference type="EMBL" id="ODS32208.1"/>
    </source>
</evidence>
<feature type="non-terminal residue" evidence="4">
    <location>
        <position position="1"/>
    </location>
</feature>
<comment type="caution">
    <text evidence="4">The sequence shown here is derived from an EMBL/GenBank/DDBJ whole genome shotgun (WGS) entry which is preliminary data.</text>
</comment>
<keyword evidence="3" id="KW-0472">Membrane</keyword>
<protein>
    <submittedName>
        <fullName evidence="4">Putative N-acetylmannosaminyltransferase</fullName>
    </submittedName>
</protein>
<keyword evidence="3" id="KW-0812">Transmembrane</keyword>
<evidence type="ECO:0000256" key="2">
    <source>
        <dbReference type="ARBA" id="ARBA00022679"/>
    </source>
</evidence>
<proteinExistence type="predicted"/>
<dbReference type="PANTHER" id="PTHR34136">
    <property type="match status" value="1"/>
</dbReference>
<reference evidence="4 5" key="1">
    <citation type="submission" date="2016-07" db="EMBL/GenBank/DDBJ databases">
        <title>Draft genome of Scalindua rubra, obtained from a brine-seawater interface in the Red Sea, sheds light on salt adaptation in anammox bacteria.</title>
        <authorList>
            <person name="Speth D.R."/>
            <person name="Lagkouvardos I."/>
            <person name="Wang Y."/>
            <person name="Qian P.-Y."/>
            <person name="Dutilh B.E."/>
            <person name="Jetten M.S."/>
        </authorList>
    </citation>
    <scope>NUCLEOTIDE SEQUENCE [LARGE SCALE GENOMIC DNA]</scope>
    <source>
        <strain evidence="4">BSI-1</strain>
    </source>
</reference>
<feature type="transmembrane region" description="Helical" evidence="3">
    <location>
        <begin position="183"/>
        <end position="200"/>
    </location>
</feature>
<evidence type="ECO:0000313" key="5">
    <source>
        <dbReference type="Proteomes" id="UP000094056"/>
    </source>
</evidence>
<dbReference type="Pfam" id="PF03808">
    <property type="entry name" value="Glyco_tran_WecG"/>
    <property type="match status" value="1"/>
</dbReference>
<gene>
    <name evidence="4" type="ORF">SCARUB_02648</name>
</gene>
<dbReference type="PANTHER" id="PTHR34136:SF1">
    <property type="entry name" value="UDP-N-ACETYL-D-MANNOSAMINURONIC ACID TRANSFERASE"/>
    <property type="match status" value="1"/>
</dbReference>
<dbReference type="EMBL" id="MAYW01000072">
    <property type="protein sequence ID" value="ODS32208.1"/>
    <property type="molecule type" value="Genomic_DNA"/>
</dbReference>
<dbReference type="Proteomes" id="UP000094056">
    <property type="component" value="Unassembled WGS sequence"/>
</dbReference>
<evidence type="ECO:0000256" key="3">
    <source>
        <dbReference type="SAM" id="Phobius"/>
    </source>
</evidence>
<accession>A0A1E3X9B9</accession>
<evidence type="ECO:0000256" key="1">
    <source>
        <dbReference type="ARBA" id="ARBA00022676"/>
    </source>
</evidence>
<dbReference type="PATRIC" id="fig|1872076.5.peg.3132"/>
<sequence>GQNAKDENLRKIVNSCGLISADGQGIVWAARCLGLNVPERVTGIDLMLNVIKLSSKKKHKIFLLGAKEDILKRVVAVFNEEYPNLNIVGCRNGYFSQLEEEKIVNGIRDSEADVLFVAMSSPKKEIFLNKYINDMNIPFVTGVGGSFDVVAGKTKRAPIWLQKIGLEWFFRFLCEPKRMWKRYLVTNTIFLLMLLKALAYRKATKE</sequence>
<dbReference type="GO" id="GO:0016758">
    <property type="term" value="F:hexosyltransferase activity"/>
    <property type="evidence" value="ECO:0007669"/>
    <property type="project" value="TreeGrafter"/>
</dbReference>
<keyword evidence="3" id="KW-1133">Transmembrane helix</keyword>
<keyword evidence="1" id="KW-0328">Glycosyltransferase</keyword>
<keyword evidence="2 4" id="KW-0808">Transferase</keyword>
<dbReference type="NCBIfam" id="TIGR00696">
    <property type="entry name" value="wecG_tagA_cpsF"/>
    <property type="match status" value="1"/>
</dbReference>
<dbReference type="CDD" id="cd06533">
    <property type="entry name" value="Glyco_transf_WecG_TagA"/>
    <property type="match status" value="1"/>
</dbReference>
<dbReference type="AlphaFoldDB" id="A0A1E3X9B9"/>